<dbReference type="PANTHER" id="PTHR31044:SF47">
    <property type="entry name" value="CARBOHYDRATE-BINDING X8 DOMAIN SUPERFAMILY PROTEIN"/>
    <property type="match status" value="1"/>
</dbReference>
<name>A0AAW1KYL3_SAPOF</name>
<feature type="compositionally biased region" description="Polar residues" evidence="9">
    <location>
        <begin position="188"/>
        <end position="198"/>
    </location>
</feature>
<evidence type="ECO:0000256" key="8">
    <source>
        <dbReference type="ARBA" id="ARBA00023288"/>
    </source>
</evidence>
<keyword evidence="8" id="KW-0449">Lipoprotein</keyword>
<dbReference type="Gene3D" id="1.20.58.1040">
    <property type="match status" value="1"/>
</dbReference>
<feature type="compositionally biased region" description="Low complexity" evidence="9">
    <location>
        <begin position="127"/>
        <end position="171"/>
    </location>
</feature>
<evidence type="ECO:0000256" key="2">
    <source>
        <dbReference type="ARBA" id="ARBA00022475"/>
    </source>
</evidence>
<evidence type="ECO:0000256" key="5">
    <source>
        <dbReference type="ARBA" id="ARBA00023136"/>
    </source>
</evidence>
<comment type="caution">
    <text evidence="11">The sequence shown here is derived from an EMBL/GenBank/DDBJ whole genome shotgun (WGS) entry which is preliminary data.</text>
</comment>
<dbReference type="GO" id="GO:0005886">
    <property type="term" value="C:plasma membrane"/>
    <property type="evidence" value="ECO:0007669"/>
    <property type="project" value="UniProtKB-SubCell"/>
</dbReference>
<feature type="domain" description="X8" evidence="10">
    <location>
        <begin position="37"/>
        <end position="121"/>
    </location>
</feature>
<dbReference type="FunFam" id="1.20.58.1040:FF:000001">
    <property type="entry name" value="Glucan endo-1,3-beta-glucosidase 4"/>
    <property type="match status" value="1"/>
</dbReference>
<keyword evidence="4" id="KW-0732">Signal</keyword>
<dbReference type="Proteomes" id="UP001443914">
    <property type="component" value="Unassembled WGS sequence"/>
</dbReference>
<dbReference type="SMART" id="SM00768">
    <property type="entry name" value="X8"/>
    <property type="match status" value="1"/>
</dbReference>
<evidence type="ECO:0000256" key="1">
    <source>
        <dbReference type="ARBA" id="ARBA00004609"/>
    </source>
</evidence>
<evidence type="ECO:0000313" key="11">
    <source>
        <dbReference type="EMBL" id="KAK9725783.1"/>
    </source>
</evidence>
<keyword evidence="7" id="KW-0325">Glycoprotein</keyword>
<evidence type="ECO:0000256" key="9">
    <source>
        <dbReference type="SAM" id="MobiDB-lite"/>
    </source>
</evidence>
<proteinExistence type="predicted"/>
<organism evidence="11 12">
    <name type="scientific">Saponaria officinalis</name>
    <name type="common">Common soapwort</name>
    <name type="synonym">Lychnis saponaria</name>
    <dbReference type="NCBI Taxonomy" id="3572"/>
    <lineage>
        <taxon>Eukaryota</taxon>
        <taxon>Viridiplantae</taxon>
        <taxon>Streptophyta</taxon>
        <taxon>Embryophyta</taxon>
        <taxon>Tracheophyta</taxon>
        <taxon>Spermatophyta</taxon>
        <taxon>Magnoliopsida</taxon>
        <taxon>eudicotyledons</taxon>
        <taxon>Gunneridae</taxon>
        <taxon>Pentapetalae</taxon>
        <taxon>Caryophyllales</taxon>
        <taxon>Caryophyllaceae</taxon>
        <taxon>Caryophylleae</taxon>
        <taxon>Saponaria</taxon>
    </lineage>
</organism>
<evidence type="ECO:0000259" key="10">
    <source>
        <dbReference type="SMART" id="SM00768"/>
    </source>
</evidence>
<protein>
    <recommendedName>
        <fullName evidence="10">X8 domain-containing protein</fullName>
    </recommendedName>
</protein>
<dbReference type="GO" id="GO:0098552">
    <property type="term" value="C:side of membrane"/>
    <property type="evidence" value="ECO:0007669"/>
    <property type="project" value="UniProtKB-KW"/>
</dbReference>
<dbReference type="Pfam" id="PF07983">
    <property type="entry name" value="X8"/>
    <property type="match status" value="1"/>
</dbReference>
<keyword evidence="5" id="KW-0472">Membrane</keyword>
<reference evidence="11" key="1">
    <citation type="submission" date="2024-03" db="EMBL/GenBank/DDBJ databases">
        <title>WGS assembly of Saponaria officinalis var. Norfolk2.</title>
        <authorList>
            <person name="Jenkins J."/>
            <person name="Shu S."/>
            <person name="Grimwood J."/>
            <person name="Barry K."/>
            <person name="Goodstein D."/>
            <person name="Schmutz J."/>
            <person name="Leebens-Mack J."/>
            <person name="Osbourn A."/>
        </authorList>
    </citation>
    <scope>NUCLEOTIDE SEQUENCE [LARGE SCALE GENOMIC DNA]</scope>
    <source>
        <strain evidence="11">JIC</strain>
    </source>
</reference>
<evidence type="ECO:0000256" key="7">
    <source>
        <dbReference type="ARBA" id="ARBA00023180"/>
    </source>
</evidence>
<dbReference type="GO" id="GO:0009506">
    <property type="term" value="C:plasmodesma"/>
    <property type="evidence" value="ECO:0007669"/>
    <property type="project" value="UniProtKB-ARBA"/>
</dbReference>
<dbReference type="InterPro" id="IPR012946">
    <property type="entry name" value="X8"/>
</dbReference>
<keyword evidence="12" id="KW-1185">Reference proteome</keyword>
<dbReference type="EMBL" id="JBDFQZ010000005">
    <property type="protein sequence ID" value="KAK9725783.1"/>
    <property type="molecule type" value="Genomic_DNA"/>
</dbReference>
<keyword evidence="6" id="KW-1015">Disulfide bond</keyword>
<dbReference type="AlphaFoldDB" id="A0AAW1KYL3"/>
<dbReference type="PANTHER" id="PTHR31044">
    <property type="entry name" value="BETA-1,3 GLUCANASE"/>
    <property type="match status" value="1"/>
</dbReference>
<gene>
    <name evidence="11" type="ORF">RND81_05G169000</name>
</gene>
<evidence type="ECO:0000256" key="3">
    <source>
        <dbReference type="ARBA" id="ARBA00022622"/>
    </source>
</evidence>
<feature type="region of interest" description="Disordered" evidence="9">
    <location>
        <begin position="127"/>
        <end position="198"/>
    </location>
</feature>
<comment type="subcellular location">
    <subcellularLocation>
        <location evidence="1">Cell membrane</location>
        <topology evidence="1">Lipid-anchor</topology>
        <topology evidence="1">GPI-anchor</topology>
    </subcellularLocation>
</comment>
<sequence length="220" mass="22489">MNNCPITHNTTIKLQILTKLLSTLIIMSGEMVVVEGLWCVARSDASDAALQSGLDYACAAGADCAPLLQSGLCFLPNTLQAHASYAYNSFFQRNNMASGACDFSATATLAKTDPSYGACVYPSSPSTAGSITSTTTGTTPTNPYGTTPPYGTASPYGTTSPLTPSTTSSSGTMGGGSSFNPDMGPPIATTTDSTSSLGPSLATTLLIETVILLLSSFTVF</sequence>
<evidence type="ECO:0000313" key="12">
    <source>
        <dbReference type="Proteomes" id="UP001443914"/>
    </source>
</evidence>
<keyword evidence="3" id="KW-0336">GPI-anchor</keyword>
<dbReference type="InterPro" id="IPR044788">
    <property type="entry name" value="X8_dom_prot"/>
</dbReference>
<evidence type="ECO:0000256" key="6">
    <source>
        <dbReference type="ARBA" id="ARBA00023157"/>
    </source>
</evidence>
<evidence type="ECO:0000256" key="4">
    <source>
        <dbReference type="ARBA" id="ARBA00022729"/>
    </source>
</evidence>
<accession>A0AAW1KYL3</accession>
<keyword evidence="2" id="KW-1003">Cell membrane</keyword>